<dbReference type="GO" id="GO:0042910">
    <property type="term" value="F:xenobiotic transmembrane transporter activity"/>
    <property type="evidence" value="ECO:0007669"/>
    <property type="project" value="InterPro"/>
</dbReference>
<comment type="similarity">
    <text evidence="3">Belongs to the multi antimicrobial extrusion (MATE) (TC 2.A.66.1) family.</text>
</comment>
<dbReference type="PANTHER" id="PTHR43298">
    <property type="entry name" value="MULTIDRUG RESISTANCE PROTEIN NORM-RELATED"/>
    <property type="match status" value="1"/>
</dbReference>
<dbReference type="PIRSF" id="PIRSF006603">
    <property type="entry name" value="DinF"/>
    <property type="match status" value="1"/>
</dbReference>
<keyword evidence="9 13" id="KW-1133">Transmembrane helix</keyword>
<protein>
    <recommendedName>
        <fullName evidence="4">Probable multidrug resistance protein NorM</fullName>
    </recommendedName>
    <alternativeName>
        <fullName evidence="12">Multidrug-efflux transporter</fullName>
    </alternativeName>
</protein>
<dbReference type="NCBIfam" id="TIGR00797">
    <property type="entry name" value="matE"/>
    <property type="match status" value="1"/>
</dbReference>
<keyword evidence="10" id="KW-0406">Ion transport</keyword>
<dbReference type="CDD" id="cd13137">
    <property type="entry name" value="MATE_NorM_like"/>
    <property type="match status" value="1"/>
</dbReference>
<reference evidence="14 15" key="1">
    <citation type="submission" date="2020-01" db="EMBL/GenBank/DDBJ databases">
        <title>Paenibacillus sp. nov., isolated from tomato rhizosphere.</title>
        <authorList>
            <person name="Weon H.-Y."/>
            <person name="Lee S.A."/>
        </authorList>
    </citation>
    <scope>NUCLEOTIDE SEQUENCE [LARGE SCALE GENOMIC DNA]</scope>
    <source>
        <strain evidence="14 15">12200R-189</strain>
    </source>
</reference>
<sequence length="449" mass="49482">MLRNWKEILFLAIPSLVSFASATVVGTINLIIVGQLGSLIIAIVGVSNIIMYNAFALFSGIGHTVNYLVAQNFGAGDMKRGIQRTYIAMYMCIVFALLIALVGLVGADDVLRWTGGSANLVRTGSFYLELRFYAMSFGIINFAFHGFLRGIGATKMSMVVSLMANIPILSLTYLLTYGKFGFPELGLKGAGYATLIGESAQTLICAFIFFVVLNRKFQTRKYLTLTFKWIEMKLIMLESGKLGMQEFSLSLSMYIFTAFVARLGDQALAANEVALSIMSFGFMPAFAFGSTATILVGQFVGKGTPLLGRRVGTDTAVLGSIFLILLGTGEFIFADQITHLYTDDAKVYELAANLIRTSAYLQIFDGLLNFYAGGLRGIGDTTFLLRISFVVSWFLFVPLAYLFIFVLDMGSMGAWLSLYTFLMVFGLSVMFRFYRTDWTAVRLKEAAHE</sequence>
<evidence type="ECO:0000313" key="15">
    <source>
        <dbReference type="Proteomes" id="UP000476064"/>
    </source>
</evidence>
<feature type="transmembrane region" description="Helical" evidence="13">
    <location>
        <begin position="126"/>
        <end position="144"/>
    </location>
</feature>
<dbReference type="InterPro" id="IPR050222">
    <property type="entry name" value="MATE_MdtK"/>
</dbReference>
<dbReference type="KEGG" id="plyc:GXP70_10290"/>
<evidence type="ECO:0000256" key="4">
    <source>
        <dbReference type="ARBA" id="ARBA00020268"/>
    </source>
</evidence>
<keyword evidence="11 13" id="KW-0472">Membrane</keyword>
<dbReference type="Proteomes" id="UP000476064">
    <property type="component" value="Chromosome"/>
</dbReference>
<evidence type="ECO:0000256" key="5">
    <source>
        <dbReference type="ARBA" id="ARBA00022448"/>
    </source>
</evidence>
<evidence type="ECO:0000256" key="1">
    <source>
        <dbReference type="ARBA" id="ARBA00003408"/>
    </source>
</evidence>
<comment type="function">
    <text evidence="1">Multidrug efflux pump.</text>
</comment>
<dbReference type="GO" id="GO:0005886">
    <property type="term" value="C:plasma membrane"/>
    <property type="evidence" value="ECO:0007669"/>
    <property type="project" value="UniProtKB-SubCell"/>
</dbReference>
<keyword evidence="8 13" id="KW-0812">Transmembrane</keyword>
<organism evidence="14 15">
    <name type="scientific">Paenibacillus lycopersici</name>
    <dbReference type="NCBI Taxonomy" id="2704462"/>
    <lineage>
        <taxon>Bacteria</taxon>
        <taxon>Bacillati</taxon>
        <taxon>Bacillota</taxon>
        <taxon>Bacilli</taxon>
        <taxon>Bacillales</taxon>
        <taxon>Paenibacillaceae</taxon>
        <taxon>Paenibacillus</taxon>
    </lineage>
</organism>
<evidence type="ECO:0000256" key="12">
    <source>
        <dbReference type="ARBA" id="ARBA00031636"/>
    </source>
</evidence>
<dbReference type="RefSeq" id="WP_162356387.1">
    <property type="nucleotide sequence ID" value="NZ_CP048209.1"/>
</dbReference>
<dbReference type="EMBL" id="CP048209">
    <property type="protein sequence ID" value="QHT60290.1"/>
    <property type="molecule type" value="Genomic_DNA"/>
</dbReference>
<feature type="transmembrane region" description="Helical" evidence="13">
    <location>
        <begin position="273"/>
        <end position="296"/>
    </location>
</feature>
<keyword evidence="15" id="KW-1185">Reference proteome</keyword>
<dbReference type="GO" id="GO:0006811">
    <property type="term" value="P:monoatomic ion transport"/>
    <property type="evidence" value="ECO:0007669"/>
    <property type="project" value="UniProtKB-KW"/>
</dbReference>
<evidence type="ECO:0000256" key="6">
    <source>
        <dbReference type="ARBA" id="ARBA00022449"/>
    </source>
</evidence>
<dbReference type="Pfam" id="PF01554">
    <property type="entry name" value="MatE"/>
    <property type="match status" value="2"/>
</dbReference>
<gene>
    <name evidence="14" type="ORF">GXP70_10290</name>
</gene>
<evidence type="ECO:0000313" key="14">
    <source>
        <dbReference type="EMBL" id="QHT60290.1"/>
    </source>
</evidence>
<keyword evidence="6" id="KW-0050">Antiport</keyword>
<evidence type="ECO:0000256" key="10">
    <source>
        <dbReference type="ARBA" id="ARBA00023065"/>
    </source>
</evidence>
<dbReference type="InterPro" id="IPR002528">
    <property type="entry name" value="MATE_fam"/>
</dbReference>
<feature type="transmembrane region" description="Helical" evidence="13">
    <location>
        <begin position="87"/>
        <end position="106"/>
    </location>
</feature>
<feature type="transmembrane region" description="Helical" evidence="13">
    <location>
        <begin position="36"/>
        <end position="58"/>
    </location>
</feature>
<keyword evidence="5" id="KW-0813">Transport</keyword>
<accession>A0A6C0G178</accession>
<evidence type="ECO:0000256" key="11">
    <source>
        <dbReference type="ARBA" id="ARBA00023136"/>
    </source>
</evidence>
<feature type="transmembrane region" description="Helical" evidence="13">
    <location>
        <begin position="190"/>
        <end position="213"/>
    </location>
</feature>
<keyword evidence="7" id="KW-1003">Cell membrane</keyword>
<proteinExistence type="inferred from homology"/>
<dbReference type="InterPro" id="IPR048279">
    <property type="entry name" value="MdtK-like"/>
</dbReference>
<comment type="subcellular location">
    <subcellularLocation>
        <location evidence="2">Cell membrane</location>
        <topology evidence="2">Multi-pass membrane protein</topology>
    </subcellularLocation>
</comment>
<name>A0A6C0G178_9BACL</name>
<evidence type="ECO:0000256" key="2">
    <source>
        <dbReference type="ARBA" id="ARBA00004651"/>
    </source>
</evidence>
<dbReference type="GO" id="GO:0015297">
    <property type="term" value="F:antiporter activity"/>
    <property type="evidence" value="ECO:0007669"/>
    <property type="project" value="UniProtKB-KW"/>
</dbReference>
<evidence type="ECO:0000256" key="9">
    <source>
        <dbReference type="ARBA" id="ARBA00022989"/>
    </source>
</evidence>
<feature type="transmembrane region" description="Helical" evidence="13">
    <location>
        <begin position="413"/>
        <end position="434"/>
    </location>
</feature>
<evidence type="ECO:0000256" key="3">
    <source>
        <dbReference type="ARBA" id="ARBA00010199"/>
    </source>
</evidence>
<evidence type="ECO:0000256" key="7">
    <source>
        <dbReference type="ARBA" id="ARBA00022475"/>
    </source>
</evidence>
<dbReference type="PANTHER" id="PTHR43298:SF2">
    <property type="entry name" value="FMN_FAD EXPORTER YEEO-RELATED"/>
    <property type="match status" value="1"/>
</dbReference>
<feature type="transmembrane region" description="Helical" evidence="13">
    <location>
        <begin position="383"/>
        <end position="407"/>
    </location>
</feature>
<evidence type="ECO:0000256" key="13">
    <source>
        <dbReference type="SAM" id="Phobius"/>
    </source>
</evidence>
<feature type="transmembrane region" description="Helical" evidence="13">
    <location>
        <begin position="156"/>
        <end position="178"/>
    </location>
</feature>
<evidence type="ECO:0000256" key="8">
    <source>
        <dbReference type="ARBA" id="ARBA00022692"/>
    </source>
</evidence>
<dbReference type="AlphaFoldDB" id="A0A6C0G178"/>
<feature type="transmembrane region" description="Helical" evidence="13">
    <location>
        <begin position="316"/>
        <end position="334"/>
    </location>
</feature>